<evidence type="ECO:0000256" key="6">
    <source>
        <dbReference type="SAM" id="Phobius"/>
    </source>
</evidence>
<evidence type="ECO:0000313" key="8">
    <source>
        <dbReference type="EMBL" id="MFC7392378.1"/>
    </source>
</evidence>
<evidence type="ECO:0000256" key="5">
    <source>
        <dbReference type="ARBA" id="ARBA00023136"/>
    </source>
</evidence>
<reference evidence="9" key="1">
    <citation type="journal article" date="2019" name="Int. J. Syst. Evol. Microbiol.">
        <title>The Global Catalogue of Microorganisms (GCM) 10K type strain sequencing project: providing services to taxonomists for standard genome sequencing and annotation.</title>
        <authorList>
            <consortium name="The Broad Institute Genomics Platform"/>
            <consortium name="The Broad Institute Genome Sequencing Center for Infectious Disease"/>
            <person name="Wu L."/>
            <person name="Ma J."/>
        </authorList>
    </citation>
    <scope>NUCLEOTIDE SEQUENCE [LARGE SCALE GENOMIC DNA]</scope>
    <source>
        <strain evidence="9">CGMCC 1.16305</strain>
    </source>
</reference>
<feature type="transmembrane region" description="Helical" evidence="6">
    <location>
        <begin position="332"/>
        <end position="351"/>
    </location>
</feature>
<comment type="caution">
    <text evidence="8">The sequence shown here is derived from an EMBL/GenBank/DDBJ whole genome shotgun (WGS) entry which is preliminary data.</text>
</comment>
<feature type="transmembrane region" description="Helical" evidence="6">
    <location>
        <begin position="299"/>
        <end position="325"/>
    </location>
</feature>
<keyword evidence="5 6" id="KW-0472">Membrane</keyword>
<feature type="transmembrane region" description="Helical" evidence="6">
    <location>
        <begin position="267"/>
        <end position="287"/>
    </location>
</feature>
<dbReference type="CDD" id="cd17502">
    <property type="entry name" value="MFS_Azr1_MDR_like"/>
    <property type="match status" value="1"/>
</dbReference>
<evidence type="ECO:0000313" key="9">
    <source>
        <dbReference type="Proteomes" id="UP001596505"/>
    </source>
</evidence>
<name>A0ABW2PYB6_9BACL</name>
<keyword evidence="2" id="KW-0813">Transport</keyword>
<feature type="domain" description="Major facilitator superfamily (MFS) profile" evidence="7">
    <location>
        <begin position="13"/>
        <end position="491"/>
    </location>
</feature>
<proteinExistence type="predicted"/>
<dbReference type="EMBL" id="JBHTCO010000004">
    <property type="protein sequence ID" value="MFC7392378.1"/>
    <property type="molecule type" value="Genomic_DNA"/>
</dbReference>
<dbReference type="PANTHER" id="PTHR23501:SF191">
    <property type="entry name" value="VACUOLAR BASIC AMINO ACID TRANSPORTER 4"/>
    <property type="match status" value="1"/>
</dbReference>
<dbReference type="InterPro" id="IPR011701">
    <property type="entry name" value="MFS"/>
</dbReference>
<comment type="subcellular location">
    <subcellularLocation>
        <location evidence="1">Cell membrane</location>
        <topology evidence="1">Multi-pass membrane protein</topology>
    </subcellularLocation>
</comment>
<protein>
    <submittedName>
        <fullName evidence="8">MDR family MFS transporter</fullName>
    </submittedName>
</protein>
<sequence length="503" mass="54334">MSRETKTSRRPLVLTSIIMAMFMSAIEGTIVATAMPNIVGDLGGFSLYSWVFSGYLLMNALTILIYGKLADLFGRKPVIIFGIIIFLIGSLLAGLSSSMKMLILFRFIQGIGAGAIQPIATTIVGDIYTVQERSKIQGYLSSVWGISAIIGPALGGVFVQYFNWAWVFWMNLPLGVLAIIGISAFFHENLEKTSHKVDYKGSALLFIALSSLMIVFIEGGTAWGWTSLPVILLIALFLVCFIVFIFQEKRTEEPIVPLSIWKKPLIAVANSVNLTTGVIMIGLSSFLPAYVQVVMGEPAIVAGFTLTTMSIGWPIASTITGRLILKMGYRPLAIIGGVSLIIGGCFFLFLSPSKGPVWAGIGSFFIGIGMGMTTTVFIISIQNSVEWKVRGVATASNMFMRQMGNTVGAALLGGILNKRLQTFIENKGAENRLSVNSANAVLSGGTNQFSHQALELLKQGLTLALHTVYIGVFVFAVISLILILVMPKQSIKNLPNSENNKTS</sequence>
<dbReference type="RefSeq" id="WP_380964444.1">
    <property type="nucleotide sequence ID" value="NZ_JBHTCO010000004.1"/>
</dbReference>
<dbReference type="Gene3D" id="1.20.1250.20">
    <property type="entry name" value="MFS general substrate transporter like domains"/>
    <property type="match status" value="1"/>
</dbReference>
<evidence type="ECO:0000256" key="1">
    <source>
        <dbReference type="ARBA" id="ARBA00004651"/>
    </source>
</evidence>
<dbReference type="PANTHER" id="PTHR23501">
    <property type="entry name" value="MAJOR FACILITATOR SUPERFAMILY"/>
    <property type="match status" value="1"/>
</dbReference>
<evidence type="ECO:0000259" key="7">
    <source>
        <dbReference type="PROSITE" id="PS50850"/>
    </source>
</evidence>
<evidence type="ECO:0000256" key="3">
    <source>
        <dbReference type="ARBA" id="ARBA00022692"/>
    </source>
</evidence>
<evidence type="ECO:0000256" key="4">
    <source>
        <dbReference type="ARBA" id="ARBA00022989"/>
    </source>
</evidence>
<dbReference type="InterPro" id="IPR036259">
    <property type="entry name" value="MFS_trans_sf"/>
</dbReference>
<feature type="transmembrane region" description="Helical" evidence="6">
    <location>
        <begin position="223"/>
        <end position="246"/>
    </location>
</feature>
<gene>
    <name evidence="8" type="ORF">ACFQRG_05225</name>
</gene>
<feature type="transmembrane region" description="Helical" evidence="6">
    <location>
        <begin position="168"/>
        <end position="187"/>
    </location>
</feature>
<dbReference type="PRINTS" id="PR01036">
    <property type="entry name" value="TCRTETB"/>
</dbReference>
<feature type="transmembrane region" description="Helical" evidence="6">
    <location>
        <begin position="463"/>
        <end position="485"/>
    </location>
</feature>
<dbReference type="Gene3D" id="1.20.1720.10">
    <property type="entry name" value="Multidrug resistance protein D"/>
    <property type="match status" value="1"/>
</dbReference>
<accession>A0ABW2PYB6</accession>
<keyword evidence="9" id="KW-1185">Reference proteome</keyword>
<dbReference type="Pfam" id="PF07690">
    <property type="entry name" value="MFS_1"/>
    <property type="match status" value="1"/>
</dbReference>
<feature type="transmembrane region" description="Helical" evidence="6">
    <location>
        <begin position="12"/>
        <end position="35"/>
    </location>
</feature>
<feature type="transmembrane region" description="Helical" evidence="6">
    <location>
        <begin position="199"/>
        <end position="217"/>
    </location>
</feature>
<feature type="transmembrane region" description="Helical" evidence="6">
    <location>
        <begin position="139"/>
        <end position="162"/>
    </location>
</feature>
<feature type="transmembrane region" description="Helical" evidence="6">
    <location>
        <begin position="103"/>
        <end position="127"/>
    </location>
</feature>
<dbReference type="InterPro" id="IPR020846">
    <property type="entry name" value="MFS_dom"/>
</dbReference>
<dbReference type="Proteomes" id="UP001596505">
    <property type="component" value="Unassembled WGS sequence"/>
</dbReference>
<feature type="transmembrane region" description="Helical" evidence="6">
    <location>
        <begin position="47"/>
        <end position="66"/>
    </location>
</feature>
<dbReference type="PROSITE" id="PS50850">
    <property type="entry name" value="MFS"/>
    <property type="match status" value="1"/>
</dbReference>
<feature type="transmembrane region" description="Helical" evidence="6">
    <location>
        <begin position="78"/>
        <end position="97"/>
    </location>
</feature>
<keyword evidence="3 6" id="KW-0812">Transmembrane</keyword>
<evidence type="ECO:0000256" key="2">
    <source>
        <dbReference type="ARBA" id="ARBA00022448"/>
    </source>
</evidence>
<dbReference type="SUPFAM" id="SSF103473">
    <property type="entry name" value="MFS general substrate transporter"/>
    <property type="match status" value="2"/>
</dbReference>
<keyword evidence="4 6" id="KW-1133">Transmembrane helix</keyword>
<organism evidence="8 9">
    <name type="scientific">Scopulibacillus cellulosilyticus</name>
    <dbReference type="NCBI Taxonomy" id="2665665"/>
    <lineage>
        <taxon>Bacteria</taxon>
        <taxon>Bacillati</taxon>
        <taxon>Bacillota</taxon>
        <taxon>Bacilli</taxon>
        <taxon>Bacillales</taxon>
        <taxon>Sporolactobacillaceae</taxon>
        <taxon>Scopulibacillus</taxon>
    </lineage>
</organism>
<feature type="transmembrane region" description="Helical" evidence="6">
    <location>
        <begin position="357"/>
        <end position="379"/>
    </location>
</feature>